<dbReference type="Proteomes" id="UP000009022">
    <property type="component" value="Unassembled WGS sequence"/>
</dbReference>
<evidence type="ECO:0000256" key="3">
    <source>
        <dbReference type="RuleBase" id="RU003844"/>
    </source>
</evidence>
<dbReference type="Gene3D" id="3.30.70.3490">
    <property type="match status" value="1"/>
</dbReference>
<evidence type="ECO:0000256" key="1">
    <source>
        <dbReference type="ARBA" id="ARBA00008842"/>
    </source>
</evidence>
<dbReference type="PANTHER" id="PTHR10972:SF203">
    <property type="entry name" value="OXYSTEROL-BINDING PROTEIN HOMOLOG 3"/>
    <property type="match status" value="1"/>
</dbReference>
<dbReference type="HOGENOM" id="CLU_007105_6_0_1"/>
<gene>
    <name evidence="5" type="ORF">TRIADDRAFT_21915</name>
</gene>
<dbReference type="InterPro" id="IPR037239">
    <property type="entry name" value="OSBP_sf"/>
</dbReference>
<dbReference type="OrthoDB" id="1854502at2759"/>
<proteinExistence type="inferred from homology"/>
<keyword evidence="6" id="KW-1185">Reference proteome</keyword>
<keyword evidence="4" id="KW-0445">Lipid transport</keyword>
<evidence type="ECO:0000256" key="4">
    <source>
        <dbReference type="RuleBase" id="RU003845"/>
    </source>
</evidence>
<dbReference type="GeneID" id="6752147"/>
<comment type="similarity">
    <text evidence="1 3">Belongs to the OSBP family.</text>
</comment>
<sequence>QRRCILPAFKNPRNDISIFGLLSKNIGKDLSKISMPVSMNEPLSALQRQCEELEYSDLLDKAAMTDDVVERMAYVAAFAVSAYNNSHYRAGQKPFNPILGETYETIRGDRGFNFIAEQVSHHPPISACHADSERWKFWQDTRLKNRFWGKSLEIFPVGSVNLTIHKYNESYKWNKVTACVHSILRGQRWIEYYGDMIIKNSVNRLTCKLTFNKGGSFNNKKCDVKGQILDSNGKTIQTLFGKWNEGLYLGQPSSAICLWRPGIMPPNYENYYGFTKFAMELNEIEPDHPEILPSTDSRFRTDQRYLEEGNLAAAETHKLRIEELQRKARKAREAAGHKWTPRFFE</sequence>
<accession>B3RRV7</accession>
<dbReference type="InParanoid" id="B3RRV7"/>
<dbReference type="KEGG" id="tad:TRIADDRAFT_21915"/>
<dbReference type="GO" id="GO:0097038">
    <property type="term" value="C:perinuclear endoplasmic reticulum"/>
    <property type="evidence" value="ECO:0000318"/>
    <property type="project" value="GO_Central"/>
</dbReference>
<dbReference type="PhylomeDB" id="B3RRV7"/>
<evidence type="ECO:0000313" key="5">
    <source>
        <dbReference type="EMBL" id="EDV26417.1"/>
    </source>
</evidence>
<dbReference type="STRING" id="10228.B3RRV7"/>
<dbReference type="GO" id="GO:0015485">
    <property type="term" value="F:cholesterol binding"/>
    <property type="evidence" value="ECO:0000318"/>
    <property type="project" value="GO_Central"/>
</dbReference>
<evidence type="ECO:0000256" key="2">
    <source>
        <dbReference type="ARBA" id="ARBA00023121"/>
    </source>
</evidence>
<dbReference type="SUPFAM" id="SSF144000">
    <property type="entry name" value="Oxysterol-binding protein-like"/>
    <property type="match status" value="1"/>
</dbReference>
<dbReference type="GO" id="GO:0120009">
    <property type="term" value="P:intermembrane lipid transfer"/>
    <property type="evidence" value="ECO:0007669"/>
    <property type="project" value="UniProtKB-ARBA"/>
</dbReference>
<feature type="non-terminal residue" evidence="5">
    <location>
        <position position="1"/>
    </location>
</feature>
<dbReference type="GO" id="GO:0005886">
    <property type="term" value="C:plasma membrane"/>
    <property type="evidence" value="ECO:0000318"/>
    <property type="project" value="GO_Central"/>
</dbReference>
<dbReference type="RefSeq" id="XP_002110413.1">
    <property type="nucleotide sequence ID" value="XM_002110377.1"/>
</dbReference>
<keyword evidence="2" id="KW-0446">Lipid-binding</keyword>
<dbReference type="Pfam" id="PF01237">
    <property type="entry name" value="Oxysterol_BP"/>
    <property type="match status" value="1"/>
</dbReference>
<dbReference type="AlphaFoldDB" id="B3RRV7"/>
<dbReference type="OMA" id="HASSAKC"/>
<dbReference type="FunFam" id="2.40.160.120:FF:000001">
    <property type="entry name" value="Oxysterol-binding protein"/>
    <property type="match status" value="1"/>
</dbReference>
<dbReference type="EMBL" id="DS985243">
    <property type="protein sequence ID" value="EDV26417.1"/>
    <property type="molecule type" value="Genomic_DNA"/>
</dbReference>
<organism evidence="5 6">
    <name type="scientific">Trichoplax adhaerens</name>
    <name type="common">Trichoplax reptans</name>
    <dbReference type="NCBI Taxonomy" id="10228"/>
    <lineage>
        <taxon>Eukaryota</taxon>
        <taxon>Metazoa</taxon>
        <taxon>Placozoa</taxon>
        <taxon>Uniplacotomia</taxon>
        <taxon>Trichoplacea</taxon>
        <taxon>Trichoplacidae</taxon>
        <taxon>Trichoplax</taxon>
    </lineage>
</organism>
<dbReference type="InterPro" id="IPR000648">
    <property type="entry name" value="Oxysterol-bd"/>
</dbReference>
<dbReference type="Gene3D" id="2.40.160.120">
    <property type="match status" value="1"/>
</dbReference>
<dbReference type="eggNOG" id="KOG1737">
    <property type="taxonomic scope" value="Eukaryota"/>
</dbReference>
<name>B3RRV7_TRIAD</name>
<dbReference type="GO" id="GO:0005829">
    <property type="term" value="C:cytosol"/>
    <property type="evidence" value="ECO:0000318"/>
    <property type="project" value="GO_Central"/>
</dbReference>
<evidence type="ECO:0000313" key="6">
    <source>
        <dbReference type="Proteomes" id="UP000009022"/>
    </source>
</evidence>
<dbReference type="PROSITE" id="PS01013">
    <property type="entry name" value="OSBP"/>
    <property type="match status" value="1"/>
</dbReference>
<dbReference type="InterPro" id="IPR018494">
    <property type="entry name" value="Oxysterol-bd_CS"/>
</dbReference>
<reference evidence="5 6" key="1">
    <citation type="journal article" date="2008" name="Nature">
        <title>The Trichoplax genome and the nature of placozoans.</title>
        <authorList>
            <person name="Srivastava M."/>
            <person name="Begovic E."/>
            <person name="Chapman J."/>
            <person name="Putnam N.H."/>
            <person name="Hellsten U."/>
            <person name="Kawashima T."/>
            <person name="Kuo A."/>
            <person name="Mitros T."/>
            <person name="Salamov A."/>
            <person name="Carpenter M.L."/>
            <person name="Signorovitch A.Y."/>
            <person name="Moreno M.A."/>
            <person name="Kamm K."/>
            <person name="Grimwood J."/>
            <person name="Schmutz J."/>
            <person name="Shapiro H."/>
            <person name="Grigoriev I.V."/>
            <person name="Buss L.W."/>
            <person name="Schierwater B."/>
            <person name="Dellaporta S.L."/>
            <person name="Rokhsar D.S."/>
        </authorList>
    </citation>
    <scope>NUCLEOTIDE SEQUENCE [LARGE SCALE GENOMIC DNA]</scope>
    <source>
        <strain evidence="5 6">Grell-BS-1999</strain>
    </source>
</reference>
<dbReference type="CTD" id="6752147"/>
<keyword evidence="4" id="KW-0813">Transport</keyword>
<protein>
    <recommendedName>
        <fullName evidence="4">Oxysterol-binding protein</fullName>
    </recommendedName>
</protein>
<dbReference type="PANTHER" id="PTHR10972">
    <property type="entry name" value="OXYSTEROL-BINDING PROTEIN-RELATED"/>
    <property type="match status" value="1"/>
</dbReference>